<evidence type="ECO:0000256" key="4">
    <source>
        <dbReference type="ARBA" id="ARBA00022729"/>
    </source>
</evidence>
<keyword evidence="5" id="KW-0472">Membrane</keyword>
<name>A0A7C4DAA0_STAMA</name>
<dbReference type="EMBL" id="DTBJ01000032">
    <property type="protein sequence ID" value="HGM58773.1"/>
    <property type="molecule type" value="Genomic_DNA"/>
</dbReference>
<dbReference type="GO" id="GO:0030001">
    <property type="term" value="P:metal ion transport"/>
    <property type="evidence" value="ECO:0007669"/>
    <property type="project" value="InterPro"/>
</dbReference>
<dbReference type="PANTHER" id="PTHR42953:SF1">
    <property type="entry name" value="METAL-BINDING PROTEIN HI_0362-RELATED"/>
    <property type="match status" value="1"/>
</dbReference>
<dbReference type="Pfam" id="PF01297">
    <property type="entry name" value="ZnuA"/>
    <property type="match status" value="1"/>
</dbReference>
<dbReference type="SUPFAM" id="SSF53807">
    <property type="entry name" value="Helical backbone' metal receptor"/>
    <property type="match status" value="1"/>
</dbReference>
<sequence length="339" mass="39070">MHVHSFGKPLYFMKTSILLIFIFIHMFFTNITSSSDSDVLVIVTTNGLLMDVEKLVCSGDRVEALVVANIDPHHYSLSPEDIAKIKNSDIVVTTGHMDFEIKIREMVLQGEINVELVDPLLINGVLIKNIPGTKNHNLHGIFYDPNNYKLLVTEIYNRLIRINPSKYNCYHENYSRVIREIERLQTYKNIYNVKAVADTPIVQYAIEWLGIEILDVVVKEHDLPPDPRTLMNIEELLRNRNVDLVVTTFPSYSDATEWLIDKALKYDIPILKIYDPNYGEDTLTKLTHIIDFLENKSFVKSSSVTNNKNTTRHFWTLVFALIVGVASPILIMKIMKRKY</sequence>
<evidence type="ECO:0000256" key="3">
    <source>
        <dbReference type="ARBA" id="ARBA00022723"/>
    </source>
</evidence>
<gene>
    <name evidence="6" type="ORF">ENU14_04235</name>
</gene>
<evidence type="ECO:0000256" key="5">
    <source>
        <dbReference type="SAM" id="Phobius"/>
    </source>
</evidence>
<keyword evidence="2" id="KW-0813">Transport</keyword>
<dbReference type="PANTHER" id="PTHR42953">
    <property type="entry name" value="HIGH-AFFINITY ZINC UPTAKE SYSTEM PROTEIN ZNUA-RELATED"/>
    <property type="match status" value="1"/>
</dbReference>
<dbReference type="GO" id="GO:0046872">
    <property type="term" value="F:metal ion binding"/>
    <property type="evidence" value="ECO:0007669"/>
    <property type="project" value="UniProtKB-KW"/>
</dbReference>
<evidence type="ECO:0000313" key="6">
    <source>
        <dbReference type="EMBL" id="HGM58773.1"/>
    </source>
</evidence>
<proteinExistence type="predicted"/>
<feature type="transmembrane region" description="Helical" evidence="5">
    <location>
        <begin position="314"/>
        <end position="335"/>
    </location>
</feature>
<reference evidence="6" key="1">
    <citation type="journal article" date="2020" name="mSystems">
        <title>Genome- and Community-Level Interaction Insights into Carbon Utilization and Element Cycling Functions of Hydrothermarchaeota in Hydrothermal Sediment.</title>
        <authorList>
            <person name="Zhou Z."/>
            <person name="Liu Y."/>
            <person name="Xu W."/>
            <person name="Pan J."/>
            <person name="Luo Z.H."/>
            <person name="Li M."/>
        </authorList>
    </citation>
    <scope>NUCLEOTIDE SEQUENCE [LARGE SCALE GENOMIC DNA]</scope>
    <source>
        <strain evidence="6">SpSt-642</strain>
    </source>
</reference>
<comment type="subcellular location">
    <subcellularLocation>
        <location evidence="1">Cell envelope</location>
    </subcellularLocation>
</comment>
<keyword evidence="3" id="KW-0479">Metal-binding</keyword>
<comment type="caution">
    <text evidence="6">The sequence shown here is derived from an EMBL/GenBank/DDBJ whole genome shotgun (WGS) entry which is preliminary data.</text>
</comment>
<dbReference type="InterPro" id="IPR050492">
    <property type="entry name" value="Bact_metal-bind_prot9"/>
</dbReference>
<keyword evidence="5" id="KW-1133">Transmembrane helix</keyword>
<evidence type="ECO:0000256" key="2">
    <source>
        <dbReference type="ARBA" id="ARBA00022448"/>
    </source>
</evidence>
<protein>
    <recommendedName>
        <fullName evidence="7">ABC transporter substrate-binding protein</fullName>
    </recommendedName>
</protein>
<dbReference type="Gene3D" id="3.40.50.1980">
    <property type="entry name" value="Nitrogenase molybdenum iron protein domain"/>
    <property type="match status" value="1"/>
</dbReference>
<accession>A0A7C4DAA0</accession>
<keyword evidence="5" id="KW-0812">Transmembrane</keyword>
<evidence type="ECO:0008006" key="7">
    <source>
        <dbReference type="Google" id="ProtNLM"/>
    </source>
</evidence>
<keyword evidence="4" id="KW-0732">Signal</keyword>
<dbReference type="InterPro" id="IPR006127">
    <property type="entry name" value="ZnuA-like"/>
</dbReference>
<dbReference type="AlphaFoldDB" id="A0A7C4DAA0"/>
<organism evidence="6">
    <name type="scientific">Staphylothermus marinus</name>
    <dbReference type="NCBI Taxonomy" id="2280"/>
    <lineage>
        <taxon>Archaea</taxon>
        <taxon>Thermoproteota</taxon>
        <taxon>Thermoprotei</taxon>
        <taxon>Desulfurococcales</taxon>
        <taxon>Desulfurococcaceae</taxon>
        <taxon>Staphylothermus</taxon>
    </lineage>
</organism>
<feature type="transmembrane region" description="Helical" evidence="5">
    <location>
        <begin position="12"/>
        <end position="28"/>
    </location>
</feature>
<evidence type="ECO:0000256" key="1">
    <source>
        <dbReference type="ARBA" id="ARBA00004196"/>
    </source>
</evidence>